<keyword evidence="1" id="KW-1133">Transmembrane helix</keyword>
<accession>A0ABM6JR82</accession>
<dbReference type="EMBL" id="CP015108">
    <property type="protein sequence ID" value="ARF12713.1"/>
    <property type="molecule type" value="Genomic_DNA"/>
</dbReference>
<reference evidence="2 3" key="1">
    <citation type="submission" date="2016-04" db="EMBL/GenBank/DDBJ databases">
        <title>Comparative Genomics and Epigenetics of Sporosarcina ureae.</title>
        <authorList>
            <person name="Oliver A.S."/>
            <person name="Cooper K.K."/>
        </authorList>
    </citation>
    <scope>NUCLEOTIDE SEQUENCE [LARGE SCALE GENOMIC DNA]</scope>
    <source>
        <strain evidence="2 3">S204</strain>
    </source>
</reference>
<proteinExistence type="predicted"/>
<evidence type="ECO:0000313" key="2">
    <source>
        <dbReference type="EMBL" id="ARF12713.1"/>
    </source>
</evidence>
<protein>
    <recommendedName>
        <fullName evidence="4">Resolvase HTH domain-containing protein</fullName>
    </recommendedName>
</protein>
<keyword evidence="1" id="KW-0472">Membrane</keyword>
<name>A0ABM6JR82_SPOUR</name>
<sequence length="119" mass="13093">MDIPLILLSIGVLAVILSFLVGNKTRTIDDELENVSISLHQETSNLKKRVRLLEEELMVASPAPEPIAVAPQKPIHAIIVNQITSLHKQGYTIPEIAKRASLSEKEVTEVLHSKGVRLS</sequence>
<keyword evidence="1" id="KW-0812">Transmembrane</keyword>
<evidence type="ECO:0000313" key="3">
    <source>
        <dbReference type="Proteomes" id="UP000192486"/>
    </source>
</evidence>
<organism evidence="2 3">
    <name type="scientific">Sporosarcina ureae</name>
    <dbReference type="NCBI Taxonomy" id="1571"/>
    <lineage>
        <taxon>Bacteria</taxon>
        <taxon>Bacillati</taxon>
        <taxon>Bacillota</taxon>
        <taxon>Bacilli</taxon>
        <taxon>Bacillales</taxon>
        <taxon>Caryophanaceae</taxon>
        <taxon>Sporosarcina</taxon>
    </lineage>
</organism>
<gene>
    <name evidence="2" type="ORF">SporoS204_00135</name>
</gene>
<keyword evidence="3" id="KW-1185">Reference proteome</keyword>
<dbReference type="Gene3D" id="1.10.10.60">
    <property type="entry name" value="Homeodomain-like"/>
    <property type="match status" value="1"/>
</dbReference>
<dbReference type="RefSeq" id="WP_029054516.1">
    <property type="nucleotide sequence ID" value="NZ_CP015108.1"/>
</dbReference>
<dbReference type="Proteomes" id="UP000192486">
    <property type="component" value="Chromosome"/>
</dbReference>
<evidence type="ECO:0008006" key="4">
    <source>
        <dbReference type="Google" id="ProtNLM"/>
    </source>
</evidence>
<feature type="transmembrane region" description="Helical" evidence="1">
    <location>
        <begin position="6"/>
        <end position="22"/>
    </location>
</feature>
<evidence type="ECO:0000256" key="1">
    <source>
        <dbReference type="SAM" id="Phobius"/>
    </source>
</evidence>